<evidence type="ECO:0000256" key="1">
    <source>
        <dbReference type="ARBA" id="ARBA00005417"/>
    </source>
</evidence>
<accession>A0AAP5NJM4</accession>
<gene>
    <name evidence="7" type="ORF">P7D36_01370</name>
    <name evidence="6" type="ORF">P7D39_07590</name>
</gene>
<dbReference type="InterPro" id="IPR027417">
    <property type="entry name" value="P-loop_NTPase"/>
</dbReference>
<keyword evidence="2" id="KW-0813">Transport</keyword>
<dbReference type="CDD" id="cd03220">
    <property type="entry name" value="ABC_KpsT_Wzt"/>
    <property type="match status" value="1"/>
</dbReference>
<dbReference type="SUPFAM" id="SSF52540">
    <property type="entry name" value="P-loop containing nucleoside triphosphate hydrolases"/>
    <property type="match status" value="1"/>
</dbReference>
<protein>
    <submittedName>
        <fullName evidence="7">ABC transporter ATP-binding protein</fullName>
    </submittedName>
</protein>
<evidence type="ECO:0000313" key="9">
    <source>
        <dbReference type="Proteomes" id="UP001256547"/>
    </source>
</evidence>
<dbReference type="Gene3D" id="2.70.50.60">
    <property type="entry name" value="abc- transporter (atp binding component) like domain"/>
    <property type="match status" value="1"/>
</dbReference>
<dbReference type="GeneID" id="86910091"/>
<evidence type="ECO:0000256" key="4">
    <source>
        <dbReference type="ARBA" id="ARBA00022840"/>
    </source>
</evidence>
<dbReference type="PROSITE" id="PS50893">
    <property type="entry name" value="ABC_TRANSPORTER_2"/>
    <property type="match status" value="1"/>
</dbReference>
<organism evidence="7 8">
    <name type="scientific">Enterococcus dongliensis</name>
    <dbReference type="NCBI Taxonomy" id="2559925"/>
    <lineage>
        <taxon>Bacteria</taxon>
        <taxon>Bacillati</taxon>
        <taxon>Bacillota</taxon>
        <taxon>Bacilli</taxon>
        <taxon>Lactobacillales</taxon>
        <taxon>Enterococcaceae</taxon>
        <taxon>Enterococcus</taxon>
    </lineage>
</organism>
<keyword evidence="3" id="KW-0547">Nucleotide-binding</keyword>
<reference evidence="7 9" key="1">
    <citation type="submission" date="2023-03" db="EMBL/GenBank/DDBJ databases">
        <authorList>
            <person name="Shen W."/>
            <person name="Cai J."/>
        </authorList>
    </citation>
    <scope>NUCLEOTIDE SEQUENCE</scope>
    <source>
        <strain evidence="7">P55-2</strain>
        <strain evidence="6 9">P72-2</strain>
    </source>
</reference>
<keyword evidence="4 7" id="KW-0067">ATP-binding</keyword>
<feature type="domain" description="ABC transporter" evidence="5">
    <location>
        <begin position="12"/>
        <end position="247"/>
    </location>
</feature>
<dbReference type="GO" id="GO:0140359">
    <property type="term" value="F:ABC-type transporter activity"/>
    <property type="evidence" value="ECO:0007669"/>
    <property type="project" value="InterPro"/>
</dbReference>
<name>A0AAP5NJM4_9ENTE</name>
<evidence type="ECO:0000313" key="7">
    <source>
        <dbReference type="EMBL" id="MDT2636162.1"/>
    </source>
</evidence>
<dbReference type="InterPro" id="IPR050683">
    <property type="entry name" value="Bact_Polysacc_Export_ATP-bd"/>
</dbReference>
<dbReference type="AlphaFoldDB" id="A0AAP5NJM4"/>
<evidence type="ECO:0000256" key="3">
    <source>
        <dbReference type="ARBA" id="ARBA00022741"/>
    </source>
</evidence>
<dbReference type="RefSeq" id="WP_311800203.1">
    <property type="nucleotide sequence ID" value="NZ_JARPYR010000012.1"/>
</dbReference>
<dbReference type="EMBL" id="JARPYR010000012">
    <property type="protein sequence ID" value="MDT2596862.1"/>
    <property type="molecule type" value="Genomic_DNA"/>
</dbReference>
<dbReference type="Gene3D" id="3.40.50.300">
    <property type="entry name" value="P-loop containing nucleotide triphosphate hydrolases"/>
    <property type="match status" value="1"/>
</dbReference>
<dbReference type="InterPro" id="IPR003593">
    <property type="entry name" value="AAA+_ATPase"/>
</dbReference>
<dbReference type="InterPro" id="IPR017871">
    <property type="entry name" value="ABC_transporter-like_CS"/>
</dbReference>
<dbReference type="GO" id="GO:0016887">
    <property type="term" value="F:ATP hydrolysis activity"/>
    <property type="evidence" value="ECO:0007669"/>
    <property type="project" value="InterPro"/>
</dbReference>
<dbReference type="Proteomes" id="UP001245561">
    <property type="component" value="Unassembled WGS sequence"/>
</dbReference>
<evidence type="ECO:0000313" key="6">
    <source>
        <dbReference type="EMBL" id="MDT2596862.1"/>
    </source>
</evidence>
<dbReference type="Pfam" id="PF14524">
    <property type="entry name" value="Wzt_C"/>
    <property type="match status" value="1"/>
</dbReference>
<evidence type="ECO:0000313" key="8">
    <source>
        <dbReference type="Proteomes" id="UP001245561"/>
    </source>
</evidence>
<dbReference type="CDD" id="cd10147">
    <property type="entry name" value="Wzt_C-like"/>
    <property type="match status" value="1"/>
</dbReference>
<dbReference type="Pfam" id="PF00005">
    <property type="entry name" value="ABC_tran"/>
    <property type="match status" value="1"/>
</dbReference>
<dbReference type="PANTHER" id="PTHR46743">
    <property type="entry name" value="TEICHOIC ACIDS EXPORT ATP-BINDING PROTEIN TAGH"/>
    <property type="match status" value="1"/>
</dbReference>
<dbReference type="InterPro" id="IPR003439">
    <property type="entry name" value="ABC_transporter-like_ATP-bd"/>
</dbReference>
<dbReference type="SMART" id="SM00382">
    <property type="entry name" value="AAA"/>
    <property type="match status" value="1"/>
</dbReference>
<proteinExistence type="inferred from homology"/>
<sequence>MTETVIEINHLTKKYDMYKKPSDRLKEALSPTRKTYHEVFYALNDVNVQVKKGEMIGFIGENGSGKSTILKIITGVLTPSEGEVKIEGNIAALLELGSGFNPEYSGYENIFLNGMVLGFSREEMEEKVDDIINFADIGDHLYQPVKTYSSGMFVRLAFAVAINVDPDILIVDEALAVGDLEFQLKCMEKFTELRNAGKTILFVSHDVNAVRRFCDRVYWLKNGVVEAEGETMEITETYENFLKKKSLKTVDRDNSTSDEFSAYDIVEVKSAELLDGNLQPLEIVEQDSKVVIKVVYNVKDDSIKRPVLGVAIRTVDNNYVCGLNTLLDEESIPWKKGENVFYLEYEKMALLGGEYYFDVALFEENATVPLVYKTRYLTMFISGKYVGEGIVVLDHKWKDTI</sequence>
<comment type="caution">
    <text evidence="7">The sequence shown here is derived from an EMBL/GenBank/DDBJ whole genome shotgun (WGS) entry which is preliminary data.</text>
</comment>
<dbReference type="EMBL" id="JARPYT010000001">
    <property type="protein sequence ID" value="MDT2636162.1"/>
    <property type="molecule type" value="Genomic_DNA"/>
</dbReference>
<dbReference type="PANTHER" id="PTHR46743:SF2">
    <property type="entry name" value="TEICHOIC ACIDS EXPORT ATP-BINDING PROTEIN TAGH"/>
    <property type="match status" value="1"/>
</dbReference>
<dbReference type="InterPro" id="IPR029439">
    <property type="entry name" value="Wzt_C"/>
</dbReference>
<evidence type="ECO:0000259" key="5">
    <source>
        <dbReference type="PROSITE" id="PS50893"/>
    </source>
</evidence>
<dbReference type="Proteomes" id="UP001256547">
    <property type="component" value="Unassembled WGS sequence"/>
</dbReference>
<dbReference type="PROSITE" id="PS00211">
    <property type="entry name" value="ABC_TRANSPORTER_1"/>
    <property type="match status" value="1"/>
</dbReference>
<comment type="similarity">
    <text evidence="1">Belongs to the ABC transporter superfamily.</text>
</comment>
<evidence type="ECO:0000256" key="2">
    <source>
        <dbReference type="ARBA" id="ARBA00022448"/>
    </source>
</evidence>
<dbReference type="GO" id="GO:0005524">
    <property type="term" value="F:ATP binding"/>
    <property type="evidence" value="ECO:0007669"/>
    <property type="project" value="UniProtKB-KW"/>
</dbReference>
<keyword evidence="9" id="KW-1185">Reference proteome</keyword>
<dbReference type="GO" id="GO:0016020">
    <property type="term" value="C:membrane"/>
    <property type="evidence" value="ECO:0007669"/>
    <property type="project" value="InterPro"/>
</dbReference>
<dbReference type="InterPro" id="IPR015860">
    <property type="entry name" value="ABC_transpr_TagH-like"/>
</dbReference>